<reference evidence="10 11" key="1">
    <citation type="submission" date="2016-07" db="EMBL/GenBank/DDBJ databases">
        <title>Draft genome of the white-rot fungus Obba rivulosa 3A-2.</title>
        <authorList>
            <consortium name="DOE Joint Genome Institute"/>
            <person name="Miettinen O."/>
            <person name="Riley R."/>
            <person name="Acob R."/>
            <person name="Barry K."/>
            <person name="Cullen D."/>
            <person name="De Vries R."/>
            <person name="Hainaut M."/>
            <person name="Hatakka A."/>
            <person name="Henrissat B."/>
            <person name="Hilden K."/>
            <person name="Kuo R."/>
            <person name="Labutti K."/>
            <person name="Lipzen A."/>
            <person name="Makela M.R."/>
            <person name="Sandor L."/>
            <person name="Spatafora J.W."/>
            <person name="Grigoriev I.V."/>
            <person name="Hibbett D.S."/>
        </authorList>
    </citation>
    <scope>NUCLEOTIDE SEQUENCE [LARGE SCALE GENOMIC DNA]</scope>
    <source>
        <strain evidence="10 11">3A-2</strain>
    </source>
</reference>
<evidence type="ECO:0000256" key="3">
    <source>
        <dbReference type="ARBA" id="ARBA00022617"/>
    </source>
</evidence>
<keyword evidence="3 8" id="KW-0349">Heme</keyword>
<dbReference type="SUPFAM" id="SSF48264">
    <property type="entry name" value="Cytochrome P450"/>
    <property type="match status" value="1"/>
</dbReference>
<dbReference type="InterPro" id="IPR036396">
    <property type="entry name" value="Cyt_P450_sf"/>
</dbReference>
<dbReference type="GO" id="GO:0005506">
    <property type="term" value="F:iron ion binding"/>
    <property type="evidence" value="ECO:0007669"/>
    <property type="project" value="InterPro"/>
</dbReference>
<dbReference type="Gene3D" id="1.10.630.10">
    <property type="entry name" value="Cytochrome P450"/>
    <property type="match status" value="1"/>
</dbReference>
<keyword evidence="9" id="KW-0812">Transmembrane</keyword>
<keyword evidence="11" id="KW-1185">Reference proteome</keyword>
<evidence type="ECO:0000256" key="2">
    <source>
        <dbReference type="ARBA" id="ARBA00010617"/>
    </source>
</evidence>
<evidence type="ECO:0000256" key="7">
    <source>
        <dbReference type="ARBA" id="ARBA00023033"/>
    </source>
</evidence>
<keyword evidence="9" id="KW-1133">Transmembrane helix</keyword>
<dbReference type="PRINTS" id="PR00385">
    <property type="entry name" value="P450"/>
</dbReference>
<dbReference type="PRINTS" id="PR00463">
    <property type="entry name" value="EP450I"/>
</dbReference>
<keyword evidence="4 8" id="KW-0479">Metal-binding</keyword>
<dbReference type="OrthoDB" id="1055148at2759"/>
<dbReference type="GO" id="GO:0004497">
    <property type="term" value="F:monooxygenase activity"/>
    <property type="evidence" value="ECO:0007669"/>
    <property type="project" value="UniProtKB-KW"/>
</dbReference>
<dbReference type="PANTHER" id="PTHR24286:SF24">
    <property type="entry name" value="LANOSTEROL 14-ALPHA DEMETHYLASE"/>
    <property type="match status" value="1"/>
</dbReference>
<evidence type="ECO:0000256" key="4">
    <source>
        <dbReference type="ARBA" id="ARBA00022723"/>
    </source>
</evidence>
<accession>A0A8E2AUA0</accession>
<dbReference type="PANTHER" id="PTHR24286">
    <property type="entry name" value="CYTOCHROME P450 26"/>
    <property type="match status" value="1"/>
</dbReference>
<comment type="similarity">
    <text evidence="2">Belongs to the cytochrome P450 family.</text>
</comment>
<dbReference type="Pfam" id="PF00067">
    <property type="entry name" value="p450"/>
    <property type="match status" value="1"/>
</dbReference>
<dbReference type="AlphaFoldDB" id="A0A8E2AUA0"/>
<dbReference type="InterPro" id="IPR002401">
    <property type="entry name" value="Cyt_P450_E_grp-I"/>
</dbReference>
<keyword evidence="7" id="KW-0503">Monooxygenase</keyword>
<gene>
    <name evidence="10" type="ORF">OBBRIDRAFT_737293</name>
</gene>
<dbReference type="InterPro" id="IPR001128">
    <property type="entry name" value="Cyt_P450"/>
</dbReference>
<dbReference type="Proteomes" id="UP000250043">
    <property type="component" value="Unassembled WGS sequence"/>
</dbReference>
<evidence type="ECO:0000313" key="11">
    <source>
        <dbReference type="Proteomes" id="UP000250043"/>
    </source>
</evidence>
<dbReference type="GO" id="GO:0016705">
    <property type="term" value="F:oxidoreductase activity, acting on paired donors, with incorporation or reduction of molecular oxygen"/>
    <property type="evidence" value="ECO:0007669"/>
    <property type="project" value="InterPro"/>
</dbReference>
<evidence type="ECO:0000256" key="6">
    <source>
        <dbReference type="ARBA" id="ARBA00023004"/>
    </source>
</evidence>
<dbReference type="GO" id="GO:0016125">
    <property type="term" value="P:sterol metabolic process"/>
    <property type="evidence" value="ECO:0007669"/>
    <property type="project" value="TreeGrafter"/>
</dbReference>
<sequence length="516" mass="56916">MFPLNGLYAVLAIFLPEQLATQVSIAIPMVVFFLWLWAVMTREENEDVPVSLPEPQLLSITPFFRSRFDFLRRGFALTGQSVYKFNLLRNTVVVLSGESARREFFQAAGLDLTAGFKVLSGAIPMMPGVTSDITARRVSTIHKRLSAAQNSERLSKLLPKILDDSRKAMEQWGNAGILDPFEQISHLIFQTTVRCLATEDLADNEADVARLGELYDRLDMDTTPASVLFPWFPSPSAVRRLLTTKTIFDIVSAVVDARISSGVVHDDTIQMLLDCGDDRMIIIGFILGLLVAGARSTGTTATWLFTFLGGHPQWKAKAAVEAAELLQLYAPHPLEHRETSAPTAAPTSTLSSLSQRLACVPLEAWEGATPVMDALLRETLRLAQPHAAMRMNTGPDIQLGGKNIPTGTFVMYPFSDVHLSPELYPEPWKFDPGRPQSKMPFSYVGWGGGKSVCLGQRLARLELKLVMALFMLGFDAVAVDANGRSLSALPRPNWNDSLTCKPPKGSCYLRYERTGL</sequence>
<evidence type="ECO:0000256" key="8">
    <source>
        <dbReference type="PIRSR" id="PIRSR602401-1"/>
    </source>
</evidence>
<evidence type="ECO:0000256" key="9">
    <source>
        <dbReference type="SAM" id="Phobius"/>
    </source>
</evidence>
<keyword evidence="5" id="KW-0560">Oxidoreductase</keyword>
<keyword evidence="6 8" id="KW-0408">Iron</keyword>
<dbReference type="EMBL" id="KV722511">
    <property type="protein sequence ID" value="OCH86812.1"/>
    <property type="molecule type" value="Genomic_DNA"/>
</dbReference>
<evidence type="ECO:0000256" key="5">
    <source>
        <dbReference type="ARBA" id="ARBA00023002"/>
    </source>
</evidence>
<name>A0A8E2AUA0_9APHY</name>
<protein>
    <submittedName>
        <fullName evidence="10">Cytochrome P450</fullName>
    </submittedName>
</protein>
<dbReference type="GO" id="GO:0020037">
    <property type="term" value="F:heme binding"/>
    <property type="evidence" value="ECO:0007669"/>
    <property type="project" value="InterPro"/>
</dbReference>
<evidence type="ECO:0000256" key="1">
    <source>
        <dbReference type="ARBA" id="ARBA00001971"/>
    </source>
</evidence>
<keyword evidence="9" id="KW-0472">Membrane</keyword>
<evidence type="ECO:0000313" key="10">
    <source>
        <dbReference type="EMBL" id="OCH86812.1"/>
    </source>
</evidence>
<feature type="transmembrane region" description="Helical" evidence="9">
    <location>
        <begin position="20"/>
        <end position="39"/>
    </location>
</feature>
<organism evidence="10 11">
    <name type="scientific">Obba rivulosa</name>
    <dbReference type="NCBI Taxonomy" id="1052685"/>
    <lineage>
        <taxon>Eukaryota</taxon>
        <taxon>Fungi</taxon>
        <taxon>Dikarya</taxon>
        <taxon>Basidiomycota</taxon>
        <taxon>Agaricomycotina</taxon>
        <taxon>Agaricomycetes</taxon>
        <taxon>Polyporales</taxon>
        <taxon>Gelatoporiaceae</taxon>
        <taxon>Obba</taxon>
    </lineage>
</organism>
<comment type="cofactor">
    <cofactor evidence="1 8">
        <name>heme</name>
        <dbReference type="ChEBI" id="CHEBI:30413"/>
    </cofactor>
</comment>
<feature type="binding site" description="axial binding residue" evidence="8">
    <location>
        <position position="453"/>
    </location>
    <ligand>
        <name>heme</name>
        <dbReference type="ChEBI" id="CHEBI:30413"/>
    </ligand>
    <ligandPart>
        <name>Fe</name>
        <dbReference type="ChEBI" id="CHEBI:18248"/>
    </ligandPart>
</feature>
<proteinExistence type="inferred from homology"/>